<organism evidence="2 3">
    <name type="scientific">Rossellomorea vietnamensis</name>
    <dbReference type="NCBI Taxonomy" id="218284"/>
    <lineage>
        <taxon>Bacteria</taxon>
        <taxon>Bacillati</taxon>
        <taxon>Bacillota</taxon>
        <taxon>Bacilli</taxon>
        <taxon>Bacillales</taxon>
        <taxon>Bacillaceae</taxon>
        <taxon>Rossellomorea</taxon>
    </lineage>
</organism>
<accession>A0A6I6UHW6</accession>
<dbReference type="PANTHER" id="PTHR21310:SF42">
    <property type="entry name" value="BIFUNCTIONAL AAC_APH"/>
    <property type="match status" value="1"/>
</dbReference>
<name>A0A6I6UHW6_9BACI</name>
<gene>
    <name evidence="2" type="ORF">FHE72_16600</name>
</gene>
<dbReference type="InterPro" id="IPR011009">
    <property type="entry name" value="Kinase-like_dom_sf"/>
</dbReference>
<protein>
    <submittedName>
        <fullName evidence="2">Phosphotransferase</fullName>
    </submittedName>
</protein>
<dbReference type="AlphaFoldDB" id="A0A6I6UHW6"/>
<dbReference type="InterPro" id="IPR002575">
    <property type="entry name" value="Aminoglycoside_PTrfase"/>
</dbReference>
<dbReference type="KEGG" id="bvq:FHE72_16600"/>
<dbReference type="EMBL" id="CP047394">
    <property type="protein sequence ID" value="QHE62455.1"/>
    <property type="molecule type" value="Genomic_DNA"/>
</dbReference>
<dbReference type="Gene3D" id="3.30.200.20">
    <property type="entry name" value="Phosphorylase Kinase, domain 1"/>
    <property type="match status" value="1"/>
</dbReference>
<evidence type="ECO:0000313" key="2">
    <source>
        <dbReference type="EMBL" id="QHE62455.1"/>
    </source>
</evidence>
<reference evidence="2 3" key="1">
    <citation type="submission" date="2019-06" db="EMBL/GenBank/DDBJ databases">
        <title>An operon consisting of a P-type ATPase gene and a transcriptional regular gene given the different cadmium resistance in Bacillus vietamensis 151-6 and Bacillus marisflavi 151-25.</title>
        <authorList>
            <person name="Yu X."/>
        </authorList>
    </citation>
    <scope>NUCLEOTIDE SEQUENCE [LARGE SCALE GENOMIC DNA]</scope>
    <source>
        <strain evidence="2 3">151-6</strain>
    </source>
</reference>
<feature type="domain" description="Aminoglycoside phosphotransferase" evidence="1">
    <location>
        <begin position="26"/>
        <end position="255"/>
    </location>
</feature>
<dbReference type="RefSeq" id="WP_159362368.1">
    <property type="nucleotide sequence ID" value="NZ_CP047394.1"/>
</dbReference>
<dbReference type="InterPro" id="IPR051678">
    <property type="entry name" value="AGP_Transferase"/>
</dbReference>
<dbReference type="GO" id="GO:0016740">
    <property type="term" value="F:transferase activity"/>
    <property type="evidence" value="ECO:0007669"/>
    <property type="project" value="UniProtKB-KW"/>
</dbReference>
<dbReference type="Proteomes" id="UP000465062">
    <property type="component" value="Chromosome"/>
</dbReference>
<evidence type="ECO:0000313" key="3">
    <source>
        <dbReference type="Proteomes" id="UP000465062"/>
    </source>
</evidence>
<dbReference type="Gene3D" id="3.90.1200.10">
    <property type="match status" value="1"/>
</dbReference>
<keyword evidence="2" id="KW-0808">Transferase</keyword>
<proteinExistence type="predicted"/>
<sequence length="288" mass="33000">MVSAYEKKIREVYPELTITHSKMNEIGQNNDVIMINDSLVFRFPKYTEGIKKLKKETSVLEGIKGNIPLPVPYPLYQSLEPEEVGMVFTGYKLVEGSPLWPGVFIENEEHHEQIASRLVGFLTALHSQSLESMNIEKKSIGEIRSSIEDLYDRFKEKLFPHMNERAKVEVSHHFDSFLSKNELLDFQPALTHGDFGASNILWDPERHEVSGIIDFGEAEVGDPAYDFAGLLSSYGEHFVRRCLEKYPNGDRIFDRMNFYRGTFALQEALHGIENDDPVAFENGMKGYR</sequence>
<dbReference type="SUPFAM" id="SSF56112">
    <property type="entry name" value="Protein kinase-like (PK-like)"/>
    <property type="match status" value="1"/>
</dbReference>
<evidence type="ECO:0000259" key="1">
    <source>
        <dbReference type="Pfam" id="PF01636"/>
    </source>
</evidence>
<dbReference type="Pfam" id="PF01636">
    <property type="entry name" value="APH"/>
    <property type="match status" value="1"/>
</dbReference>
<dbReference type="PANTHER" id="PTHR21310">
    <property type="entry name" value="AMINOGLYCOSIDE PHOSPHOTRANSFERASE-RELATED-RELATED"/>
    <property type="match status" value="1"/>
</dbReference>